<feature type="region of interest" description="Disordered" evidence="1">
    <location>
        <begin position="275"/>
        <end position="301"/>
    </location>
</feature>
<evidence type="ECO:0000313" key="2">
    <source>
        <dbReference type="EMBL" id="QGH45050.1"/>
    </source>
</evidence>
<name>A0A5Q2U792_9CAUD</name>
<dbReference type="Proteomes" id="UP000395019">
    <property type="component" value="Segment"/>
</dbReference>
<accession>A0A5Q2U792</accession>
<reference evidence="2 3" key="1">
    <citation type="submission" date="2019-09" db="EMBL/GenBank/DDBJ databases">
        <title>Phages that infect the bacterial plant pathogen.</title>
        <authorList>
            <person name="Lightbourn L."/>
            <person name="Amarillas L."/>
            <person name="Estrada M."/>
            <person name="Leon R."/>
            <person name="Leon J."/>
        </authorList>
    </citation>
    <scope>NUCLEOTIDE SEQUENCE [LARGE SCALE GENOMIC DNA]</scope>
</reference>
<evidence type="ECO:0000256" key="1">
    <source>
        <dbReference type="SAM" id="MobiDB-lite"/>
    </source>
</evidence>
<dbReference type="EMBL" id="MN478375">
    <property type="protein sequence ID" value="QGH45050.1"/>
    <property type="molecule type" value="Genomic_DNA"/>
</dbReference>
<organism evidence="2 3">
    <name type="scientific">Bacteriophage Titan-X</name>
    <dbReference type="NCBI Taxonomy" id="2662140"/>
    <lineage>
        <taxon>Viruses</taxon>
        <taxon>Duplodnaviria</taxon>
        <taxon>Heunggongvirae</taxon>
        <taxon>Uroviricota</taxon>
        <taxon>Caudoviricetes</taxon>
        <taxon>Autographivirales</taxon>
        <taxon>Autonotataviridae</taxon>
        <taxon>Gujervirinae</taxon>
        <taxon>Pradovirus</taxon>
        <taxon>Pradovirus titanX</taxon>
    </lineage>
</organism>
<sequence>MSLDTLLNKVATQGKDQTVATGGSFDYTPPAAGVTTARIVGYYELGKHEFEYEGKKKTQDDVTIVFELTGKQHEHIQTDNGPVPVRMSLTLGLSQNEKAHYFKIFNRLRTDQRHFAQFLSDGGLPVLLEVIHKPGKRDPKKIFAEIVKESIRKPIMPVPEMEDGIPTGKFIDTVIPVPQAITPRQAFVWDFADAEAWDSIYIEGEYPERKDEATGKVIAEAQSKNKYQLKIASALNFKGLPCYDYAASKLAGGTVTKEGVDALDAVVGDVDNAAPAEQAAAPVDDKPPFPVDGTDPMAGIA</sequence>
<proteinExistence type="predicted"/>
<keyword evidence="3" id="KW-1185">Reference proteome</keyword>
<protein>
    <submittedName>
        <fullName evidence="2">Uncharacterized protein</fullName>
    </submittedName>
</protein>
<evidence type="ECO:0000313" key="3">
    <source>
        <dbReference type="Proteomes" id="UP000395019"/>
    </source>
</evidence>